<protein>
    <recommendedName>
        <fullName evidence="4">Peptidase C39-like domain-containing protein</fullName>
    </recommendedName>
</protein>
<evidence type="ECO:0000313" key="3">
    <source>
        <dbReference type="Proteomes" id="UP000036923"/>
    </source>
</evidence>
<sequence length="430" mass="48456" precursor="true">MKILKPKFTALALAFTLTLSTSTIFAENNDTTTTNTSYDVSINEARNVAITHIIGTMKTDPSSNWNSGVKISTAKALFDLDNNPSAYLFELEDIGKNDSGYIIVSASKNDIPIIEYSSQGKPFIDNAIEMTITNAEKNNKGKKVKRDNTKVYYLDDFTYLSEHQFDDSKKIAYDISTGDCTITNIDKIKKIKQKKNKDTQYLQAWNELNKNFKKASGSSSTPPDSGSEFITNPYQYESGYVSATSSNVTSYYQKYMMGLELGCGGVCAPTAATNICLYWYNRNYTKYKNLQITSGSWQATFDRFFTLMKTANNLTSDSNIAPAYEAYFKERGVGAFVSGLNYGTWYGDSIVTNVDRNNCPTHLILHNHYKYTDHAVVALGYVKFRYTSLGGLVNNYSTYIRIADGWTDYPTRFVWGGCSEYWNYVLPILY</sequence>
<evidence type="ECO:0000256" key="1">
    <source>
        <dbReference type="SAM" id="SignalP"/>
    </source>
</evidence>
<proteinExistence type="predicted"/>
<keyword evidence="1" id="KW-0732">Signal</keyword>
<dbReference type="EMBL" id="LGTC01000001">
    <property type="protein sequence ID" value="KNY28864.1"/>
    <property type="molecule type" value="Genomic_DNA"/>
</dbReference>
<dbReference type="InterPro" id="IPR044934">
    <property type="entry name" value="Streptopain_sf"/>
</dbReference>
<accession>A0A0L6JT40</accession>
<comment type="caution">
    <text evidence="2">The sequence shown here is derived from an EMBL/GenBank/DDBJ whole genome shotgun (WGS) entry which is preliminary data.</text>
</comment>
<feature type="signal peptide" evidence="1">
    <location>
        <begin position="1"/>
        <end position="26"/>
    </location>
</feature>
<dbReference type="Proteomes" id="UP000036923">
    <property type="component" value="Unassembled WGS sequence"/>
</dbReference>
<evidence type="ECO:0008006" key="4">
    <source>
        <dbReference type="Google" id="ProtNLM"/>
    </source>
</evidence>
<reference evidence="3" key="1">
    <citation type="submission" date="2015-07" db="EMBL/GenBank/DDBJ databases">
        <title>Near-Complete Genome Sequence of the Cellulolytic Bacterium Bacteroides (Pseudobacteroides) cellulosolvens ATCC 35603.</title>
        <authorList>
            <person name="Dassa B."/>
            <person name="Utturkar S.M."/>
            <person name="Klingeman D.M."/>
            <person name="Hurt R.A."/>
            <person name="Keller M."/>
            <person name="Xu J."/>
            <person name="Reddy Y.H.K."/>
            <person name="Borovok I."/>
            <person name="Grinberg I.R."/>
            <person name="Lamed R."/>
            <person name="Zhivin O."/>
            <person name="Bayer E.A."/>
            <person name="Brown S.D."/>
        </authorList>
    </citation>
    <scope>NUCLEOTIDE SEQUENCE [LARGE SCALE GENOMIC DNA]</scope>
    <source>
        <strain evidence="3">DSM 2933</strain>
    </source>
</reference>
<organism evidence="2 3">
    <name type="scientific">Pseudobacteroides cellulosolvens ATCC 35603 = DSM 2933</name>
    <dbReference type="NCBI Taxonomy" id="398512"/>
    <lineage>
        <taxon>Bacteria</taxon>
        <taxon>Bacillati</taxon>
        <taxon>Bacillota</taxon>
        <taxon>Clostridia</taxon>
        <taxon>Eubacteriales</taxon>
        <taxon>Oscillospiraceae</taxon>
        <taxon>Pseudobacteroides</taxon>
    </lineage>
</organism>
<name>A0A0L6JT40_9FIRM</name>
<feature type="chain" id="PRO_5005566128" description="Peptidase C39-like domain-containing protein" evidence="1">
    <location>
        <begin position="27"/>
        <end position="430"/>
    </location>
</feature>
<dbReference type="Gene3D" id="3.90.70.50">
    <property type="entry name" value="Peptidase C10, streptopain"/>
    <property type="match status" value="1"/>
</dbReference>
<dbReference type="RefSeq" id="WP_036937624.1">
    <property type="nucleotide sequence ID" value="NZ_JQKC01000005.1"/>
</dbReference>
<gene>
    <name evidence="2" type="ORF">Bccel_4138</name>
</gene>
<dbReference type="AlphaFoldDB" id="A0A0L6JT40"/>
<keyword evidence="3" id="KW-1185">Reference proteome</keyword>
<dbReference type="OrthoDB" id="1966852at2"/>
<evidence type="ECO:0000313" key="2">
    <source>
        <dbReference type="EMBL" id="KNY28864.1"/>
    </source>
</evidence>
<dbReference type="eggNOG" id="ENOG5033GNP">
    <property type="taxonomic scope" value="Bacteria"/>
</dbReference>